<reference evidence="2" key="1">
    <citation type="submission" date="2021-01" db="EMBL/GenBank/DDBJ databases">
        <authorList>
            <person name="Bezrukov I."/>
        </authorList>
    </citation>
    <scope>NUCLEOTIDE SEQUENCE</scope>
</reference>
<dbReference type="AlphaFoldDB" id="A0A8S2A478"/>
<feature type="compositionally biased region" description="Basic and acidic residues" evidence="1">
    <location>
        <begin position="436"/>
        <end position="451"/>
    </location>
</feature>
<feature type="compositionally biased region" description="Basic residues" evidence="1">
    <location>
        <begin position="25"/>
        <end position="40"/>
    </location>
</feature>
<dbReference type="SUPFAM" id="SSF56112">
    <property type="entry name" value="Protein kinase-like (PK-like)"/>
    <property type="match status" value="1"/>
</dbReference>
<proteinExistence type="predicted"/>
<dbReference type="NCBIfam" id="TIGR01571">
    <property type="entry name" value="A_thal_Cys_rich"/>
    <property type="match status" value="1"/>
</dbReference>
<dbReference type="Pfam" id="PF04749">
    <property type="entry name" value="PLAC8"/>
    <property type="match status" value="1"/>
</dbReference>
<evidence type="ECO:0000313" key="2">
    <source>
        <dbReference type="EMBL" id="CAE6034255.1"/>
    </source>
</evidence>
<feature type="region of interest" description="Disordered" evidence="1">
    <location>
        <begin position="221"/>
        <end position="264"/>
    </location>
</feature>
<dbReference type="Proteomes" id="UP000682877">
    <property type="component" value="Chromosome 4"/>
</dbReference>
<dbReference type="InterPro" id="IPR006461">
    <property type="entry name" value="PLAC_motif_containing"/>
</dbReference>
<evidence type="ECO:0000256" key="1">
    <source>
        <dbReference type="SAM" id="MobiDB-lite"/>
    </source>
</evidence>
<protein>
    <submittedName>
        <fullName evidence="2">Uncharacterized protein</fullName>
    </submittedName>
</protein>
<feature type="region of interest" description="Disordered" evidence="1">
    <location>
        <begin position="137"/>
        <end position="184"/>
    </location>
</feature>
<dbReference type="InterPro" id="IPR011009">
    <property type="entry name" value="Kinase-like_dom_sf"/>
</dbReference>
<feature type="compositionally biased region" description="Basic and acidic residues" evidence="1">
    <location>
        <begin position="247"/>
        <end position="261"/>
    </location>
</feature>
<accession>A0A8S2A478</accession>
<feature type="region of interest" description="Disordered" evidence="1">
    <location>
        <begin position="436"/>
        <end position="461"/>
    </location>
</feature>
<dbReference type="Gene3D" id="1.10.510.10">
    <property type="entry name" value="Transferase(Phosphotransferase) domain 1"/>
    <property type="match status" value="1"/>
</dbReference>
<dbReference type="PANTHER" id="PTHR33448:SF10">
    <property type="entry name" value="PROTAMINE P1 FAMILY PROTEIN"/>
    <property type="match status" value="1"/>
</dbReference>
<keyword evidence="3" id="KW-1185">Reference proteome</keyword>
<feature type="compositionally biased region" description="Polar residues" evidence="1">
    <location>
        <begin position="229"/>
        <end position="244"/>
    </location>
</feature>
<dbReference type="EMBL" id="LR999454">
    <property type="protein sequence ID" value="CAE6034255.1"/>
    <property type="molecule type" value="Genomic_DNA"/>
</dbReference>
<feature type="compositionally biased region" description="Polar residues" evidence="1">
    <location>
        <begin position="1"/>
        <end position="14"/>
    </location>
</feature>
<feature type="region of interest" description="Disordered" evidence="1">
    <location>
        <begin position="1"/>
        <end position="40"/>
    </location>
</feature>
<evidence type="ECO:0000313" key="3">
    <source>
        <dbReference type="Proteomes" id="UP000682877"/>
    </source>
</evidence>
<organism evidence="2 3">
    <name type="scientific">Arabidopsis arenosa</name>
    <name type="common">Sand rock-cress</name>
    <name type="synonym">Cardaminopsis arenosa</name>
    <dbReference type="NCBI Taxonomy" id="38785"/>
    <lineage>
        <taxon>Eukaryota</taxon>
        <taxon>Viridiplantae</taxon>
        <taxon>Streptophyta</taxon>
        <taxon>Embryophyta</taxon>
        <taxon>Tracheophyta</taxon>
        <taxon>Spermatophyta</taxon>
        <taxon>Magnoliopsida</taxon>
        <taxon>eudicotyledons</taxon>
        <taxon>Gunneridae</taxon>
        <taxon>Pentapetalae</taxon>
        <taxon>rosids</taxon>
        <taxon>malvids</taxon>
        <taxon>Brassicales</taxon>
        <taxon>Brassicaceae</taxon>
        <taxon>Camelineae</taxon>
        <taxon>Arabidopsis</taxon>
    </lineage>
</organism>
<feature type="region of interest" description="Disordered" evidence="1">
    <location>
        <begin position="289"/>
        <end position="314"/>
    </location>
</feature>
<name>A0A8S2A478_ARAAE</name>
<sequence>MRFSSSRPVSSPGRTENPPLLMRFLRTKSRSRSRSRSRRPIFFRRKNAAAAAETQQEPTSPKVTCMGQVRIHRSKKPKPGTARVSGGATESRRWSRRCGWVKNAFSCHSFTGKIKPTCFSPVWRKWKSFSHASFSRKSEKRSSSSRSEPIFGRSTVEPEEPEETRKEENQEEEEEEASSCKSFTATPPRNAFLLTRCRSAPYRSPSLANSFFEDQEEIKETPFRRHASSENVSVSEEPKTSVTETIDDSRRESAASEEPKRSVLGSPRQCLVLTRCNSEPARIGEKLVPDMGYRQNPSSKHRKTQNDGGERTIPINPVQTHVVNQVPEHRKHQILTPKPMKQAILQQISTPSSNPISVRDPYTILGLLSMFGSRQHGAGVDVWAAGCIFAELLLRRPFLPGSTEIDQLGKIFVLIKERDRLVQIDLALISKHNMAAEDSREAQRGDEHEESSPLLQGKENDGKICSKGDAKAASLVPPPAVEEYGWTADGLPVSQGSVIGEPIRRNQWNSGLFTCLGRNDEFCSSDLEVCLLGSVAPCVLYGTNAERLGSAPGTFSNHCLTYLGLYFVGNSLFGWNCLAPWFSYSSRSAIRRKFNLEGSFEAMNRSCGCCGSCIEDEMQREHLETTCDFVTHVLCHTCALCQEGRELRRKVLHPGFNAQSTVVMMPPREQTMGRK</sequence>
<gene>
    <name evidence="2" type="ORF">AARE701A_LOCUS10722</name>
</gene>
<dbReference type="PANTHER" id="PTHR33448">
    <property type="entry name" value="CHLOROPLAST PROTEIN HCF243-RELATED"/>
    <property type="match status" value="1"/>
</dbReference>